<protein>
    <submittedName>
        <fullName evidence="2">Uncharacterized protein</fullName>
    </submittedName>
</protein>
<dbReference type="Proteomes" id="UP001341840">
    <property type="component" value="Unassembled WGS sequence"/>
</dbReference>
<keyword evidence="3" id="KW-1185">Reference proteome</keyword>
<feature type="compositionally biased region" description="Basic and acidic residues" evidence="1">
    <location>
        <begin position="1"/>
        <end position="13"/>
    </location>
</feature>
<comment type="caution">
    <text evidence="2">The sequence shown here is derived from an EMBL/GenBank/DDBJ whole genome shotgun (WGS) entry which is preliminary data.</text>
</comment>
<evidence type="ECO:0000256" key="1">
    <source>
        <dbReference type="SAM" id="MobiDB-lite"/>
    </source>
</evidence>
<feature type="region of interest" description="Disordered" evidence="1">
    <location>
        <begin position="1"/>
        <end position="21"/>
    </location>
</feature>
<name>A0ABU6XQN7_9FABA</name>
<dbReference type="EMBL" id="JASCZI010213016">
    <property type="protein sequence ID" value="MED6200702.1"/>
    <property type="molecule type" value="Genomic_DNA"/>
</dbReference>
<evidence type="ECO:0000313" key="3">
    <source>
        <dbReference type="Proteomes" id="UP001341840"/>
    </source>
</evidence>
<feature type="non-terminal residue" evidence="2">
    <location>
        <position position="1"/>
    </location>
</feature>
<accession>A0ABU6XQN7</accession>
<gene>
    <name evidence="2" type="ORF">PIB30_087870</name>
</gene>
<reference evidence="2 3" key="1">
    <citation type="journal article" date="2023" name="Plants (Basel)">
        <title>Bridging the Gap: Combining Genomics and Transcriptomics Approaches to Understand Stylosanthes scabra, an Orphan Legume from the Brazilian Caatinga.</title>
        <authorList>
            <person name="Ferreira-Neto J.R.C."/>
            <person name="da Silva M.D."/>
            <person name="Binneck E."/>
            <person name="de Melo N.F."/>
            <person name="da Silva R.H."/>
            <person name="de Melo A.L.T.M."/>
            <person name="Pandolfi V."/>
            <person name="Bustamante F.O."/>
            <person name="Brasileiro-Vidal A.C."/>
            <person name="Benko-Iseppon A.M."/>
        </authorList>
    </citation>
    <scope>NUCLEOTIDE SEQUENCE [LARGE SCALE GENOMIC DNA]</scope>
    <source>
        <tissue evidence="2">Leaves</tissue>
    </source>
</reference>
<evidence type="ECO:0000313" key="2">
    <source>
        <dbReference type="EMBL" id="MED6200702.1"/>
    </source>
</evidence>
<organism evidence="2 3">
    <name type="scientific">Stylosanthes scabra</name>
    <dbReference type="NCBI Taxonomy" id="79078"/>
    <lineage>
        <taxon>Eukaryota</taxon>
        <taxon>Viridiplantae</taxon>
        <taxon>Streptophyta</taxon>
        <taxon>Embryophyta</taxon>
        <taxon>Tracheophyta</taxon>
        <taxon>Spermatophyta</taxon>
        <taxon>Magnoliopsida</taxon>
        <taxon>eudicotyledons</taxon>
        <taxon>Gunneridae</taxon>
        <taxon>Pentapetalae</taxon>
        <taxon>rosids</taxon>
        <taxon>fabids</taxon>
        <taxon>Fabales</taxon>
        <taxon>Fabaceae</taxon>
        <taxon>Papilionoideae</taxon>
        <taxon>50 kb inversion clade</taxon>
        <taxon>dalbergioids sensu lato</taxon>
        <taxon>Dalbergieae</taxon>
        <taxon>Pterocarpus clade</taxon>
        <taxon>Stylosanthes</taxon>
    </lineage>
</organism>
<proteinExistence type="predicted"/>
<sequence>VKHETEGEPLDKRSHQRKRRKALGVASLDELDVLVTDGGYRDYFCDELVVVMDLPAAR</sequence>